<reference evidence="3" key="3">
    <citation type="journal article" date="2018" name="Mol. Plant Microbe Interact.">
        <title>Genome sequence resources for the wheat stripe rust pathogen (Puccinia striiformis f. sp. tritici) and the barley stripe rust pathogen (Puccinia striiformis f. sp. hordei).</title>
        <authorList>
            <person name="Xia C."/>
            <person name="Wang M."/>
            <person name="Yin C."/>
            <person name="Cornejo O.E."/>
            <person name="Hulbert S.H."/>
            <person name="Chen X."/>
        </authorList>
    </citation>
    <scope>NUCLEOTIDE SEQUENCE [LARGE SCALE GENOMIC DNA]</scope>
    <source>
        <strain evidence="3">93TX-2</strain>
    </source>
</reference>
<protein>
    <recommendedName>
        <fullName evidence="1">Topoisomerase 6 subunit A/Spo11 TOPRIM domain-containing protein</fullName>
    </recommendedName>
</protein>
<dbReference type="GO" id="GO:0003918">
    <property type="term" value="F:DNA topoisomerase type II (double strand cut, ATP-hydrolyzing) activity"/>
    <property type="evidence" value="ECO:0007669"/>
    <property type="project" value="InterPro"/>
</dbReference>
<dbReference type="GO" id="GO:0000228">
    <property type="term" value="C:nuclear chromosome"/>
    <property type="evidence" value="ECO:0007669"/>
    <property type="project" value="TreeGrafter"/>
</dbReference>
<proteinExistence type="predicted"/>
<dbReference type="EMBL" id="PKSM01000394">
    <property type="protein sequence ID" value="POV95891.1"/>
    <property type="molecule type" value="Genomic_DNA"/>
</dbReference>
<dbReference type="Pfam" id="PF21180">
    <property type="entry name" value="TOP6A-Spo11_Toprim"/>
    <property type="match status" value="1"/>
</dbReference>
<dbReference type="GO" id="GO:0007131">
    <property type="term" value="P:reciprocal meiotic recombination"/>
    <property type="evidence" value="ECO:0007669"/>
    <property type="project" value="TreeGrafter"/>
</dbReference>
<dbReference type="Proteomes" id="UP000238274">
    <property type="component" value="Unassembled WGS sequence"/>
</dbReference>
<feature type="non-terminal residue" evidence="2">
    <location>
        <position position="1"/>
    </location>
</feature>
<evidence type="ECO:0000259" key="1">
    <source>
        <dbReference type="Pfam" id="PF21180"/>
    </source>
</evidence>
<feature type="domain" description="Topoisomerase 6 subunit A/Spo11 TOPRIM" evidence="1">
    <location>
        <begin position="2"/>
        <end position="122"/>
    </location>
</feature>
<accession>A0A2S4UFB5</accession>
<gene>
    <name evidence="2" type="ORF">PSHT_15428</name>
</gene>
<dbReference type="VEuPathDB" id="FungiDB:PSHT_15428"/>
<reference evidence="2 3" key="1">
    <citation type="submission" date="2017-12" db="EMBL/GenBank/DDBJ databases">
        <title>Gene loss provides genomic basis for host adaptation in cereal stripe rust fungi.</title>
        <authorList>
            <person name="Xia C."/>
        </authorList>
    </citation>
    <scope>NUCLEOTIDE SEQUENCE [LARGE SCALE GENOMIC DNA]</scope>
    <source>
        <strain evidence="2 3">93TX-2</strain>
    </source>
</reference>
<dbReference type="OrthoDB" id="5377392at2759"/>
<comment type="caution">
    <text evidence="2">The sequence shown here is derived from an EMBL/GenBank/DDBJ whole genome shotgun (WGS) entry which is preliminary data.</text>
</comment>
<dbReference type="VEuPathDB" id="FungiDB:PSTT_11092"/>
<sequence>KGKGVPDLATRQLANRLSTHEALVKGGVCTYIVTDADPYGYAIAFCYKYGSHVLRYYEGLISRDAIRIGVSPRDWDEFAVDVSKLQQMSAKDYDKLKSLLDNNQISDSERSELELFKEGKKSHLGIILTTSHVQTSQNVVDPKAQLKLER</sequence>
<dbReference type="PANTHER" id="PTHR10848">
    <property type="entry name" value="MEIOTIC RECOMBINATION PROTEIN SPO11"/>
    <property type="match status" value="1"/>
</dbReference>
<dbReference type="SUPFAM" id="SSF56726">
    <property type="entry name" value="DNA topoisomerase IV, alpha subunit"/>
    <property type="match status" value="1"/>
</dbReference>
<dbReference type="AlphaFoldDB" id="A0A2S4UFB5"/>
<evidence type="ECO:0000313" key="2">
    <source>
        <dbReference type="EMBL" id="POV95891.1"/>
    </source>
</evidence>
<dbReference type="GO" id="GO:0042138">
    <property type="term" value="P:meiotic DNA double-strand break formation"/>
    <property type="evidence" value="ECO:0007669"/>
    <property type="project" value="TreeGrafter"/>
</dbReference>
<dbReference type="GO" id="GO:0003677">
    <property type="term" value="F:DNA binding"/>
    <property type="evidence" value="ECO:0007669"/>
    <property type="project" value="InterPro"/>
</dbReference>
<dbReference type="PANTHER" id="PTHR10848:SF0">
    <property type="entry name" value="MEIOTIC RECOMBINATION PROTEIN SPO11"/>
    <property type="match status" value="1"/>
</dbReference>
<dbReference type="GO" id="GO:0000706">
    <property type="term" value="P:meiotic DNA double-strand break processing"/>
    <property type="evidence" value="ECO:0007669"/>
    <property type="project" value="TreeGrafter"/>
</dbReference>
<keyword evidence="3" id="KW-1185">Reference proteome</keyword>
<evidence type="ECO:0000313" key="3">
    <source>
        <dbReference type="Proteomes" id="UP000238274"/>
    </source>
</evidence>
<dbReference type="InterPro" id="IPR036078">
    <property type="entry name" value="Spo11/TopoVI_A_sf"/>
</dbReference>
<dbReference type="Gene3D" id="3.40.1360.10">
    <property type="match status" value="1"/>
</dbReference>
<reference evidence="3" key="2">
    <citation type="journal article" date="2018" name="BMC Genomics">
        <title>Genomic insights into host adaptation between the wheat stripe rust pathogen (Puccinia striiformis f. sp. tritici) and the barley stripe rust pathogen (Puccinia striiformis f. sp. hordei).</title>
        <authorList>
            <person name="Xia C."/>
            <person name="Wang M."/>
            <person name="Yin C."/>
            <person name="Cornejo O.E."/>
            <person name="Hulbert S.H."/>
            <person name="Chen X."/>
        </authorList>
    </citation>
    <scope>NUCLEOTIDE SEQUENCE [LARGE SCALE GENOMIC DNA]</scope>
    <source>
        <strain evidence="3">93TX-2</strain>
    </source>
</reference>
<dbReference type="InterPro" id="IPR034136">
    <property type="entry name" value="TOPRIM_Topo6A/Spo11"/>
</dbReference>
<dbReference type="InterPro" id="IPR002815">
    <property type="entry name" value="Spo11/TopoVI_A"/>
</dbReference>
<organism evidence="2 3">
    <name type="scientific">Puccinia striiformis</name>
    <dbReference type="NCBI Taxonomy" id="27350"/>
    <lineage>
        <taxon>Eukaryota</taxon>
        <taxon>Fungi</taxon>
        <taxon>Dikarya</taxon>
        <taxon>Basidiomycota</taxon>
        <taxon>Pucciniomycotina</taxon>
        <taxon>Pucciniomycetes</taxon>
        <taxon>Pucciniales</taxon>
        <taxon>Pucciniaceae</taxon>
        <taxon>Puccinia</taxon>
    </lineage>
</organism>
<name>A0A2S4UFB5_9BASI</name>